<dbReference type="OrthoDB" id="1491023at2"/>
<gene>
    <name evidence="3" type="ORF">EHT87_29365</name>
</gene>
<dbReference type="InterPro" id="IPR050452">
    <property type="entry name" value="Metacaspase"/>
</dbReference>
<proteinExistence type="predicted"/>
<dbReference type="GO" id="GO:0004197">
    <property type="term" value="F:cysteine-type endopeptidase activity"/>
    <property type="evidence" value="ECO:0007669"/>
    <property type="project" value="InterPro"/>
</dbReference>
<dbReference type="InterPro" id="IPR011600">
    <property type="entry name" value="Pept_C14_caspase"/>
</dbReference>
<evidence type="ECO:0000259" key="2">
    <source>
        <dbReference type="Pfam" id="PF00656"/>
    </source>
</evidence>
<dbReference type="Gene3D" id="3.40.50.1460">
    <property type="match status" value="1"/>
</dbReference>
<dbReference type="GO" id="GO:0006508">
    <property type="term" value="P:proteolysis"/>
    <property type="evidence" value="ECO:0007669"/>
    <property type="project" value="InterPro"/>
</dbReference>
<comment type="caution">
    <text evidence="3">The sequence shown here is derived from an EMBL/GenBank/DDBJ whole genome shotgun (WGS) entry which is preliminary data.</text>
</comment>
<dbReference type="AlphaFoldDB" id="A0A3P1CAJ2"/>
<feature type="domain" description="Peptidase C14 caspase" evidence="2">
    <location>
        <begin position="31"/>
        <end position="316"/>
    </location>
</feature>
<feature type="signal peptide" evidence="1">
    <location>
        <begin position="1"/>
        <end position="28"/>
    </location>
</feature>
<evidence type="ECO:0000313" key="4">
    <source>
        <dbReference type="Proteomes" id="UP000274271"/>
    </source>
</evidence>
<dbReference type="EMBL" id="RQJP01000007">
    <property type="protein sequence ID" value="RRB10338.1"/>
    <property type="molecule type" value="Genomic_DNA"/>
</dbReference>
<name>A0A3P1CAJ2_9BACT</name>
<keyword evidence="4" id="KW-1185">Reference proteome</keyword>
<dbReference type="PANTHER" id="PTHR48104:SF30">
    <property type="entry name" value="METACASPASE-1"/>
    <property type="match status" value="1"/>
</dbReference>
<dbReference type="Proteomes" id="UP000274271">
    <property type="component" value="Unassembled WGS sequence"/>
</dbReference>
<evidence type="ECO:0000256" key="1">
    <source>
        <dbReference type="SAM" id="SignalP"/>
    </source>
</evidence>
<feature type="chain" id="PRO_5018013447" description="Peptidase C14 caspase domain-containing protein" evidence="1">
    <location>
        <begin position="29"/>
        <end position="688"/>
    </location>
</feature>
<keyword evidence="1" id="KW-0732">Signal</keyword>
<sequence length="688" mass="75478">MDALRQLIPYSVLAVLAALLLATTPALAQTKRALIVAIGDYPNETNKNRGNTDWPDINSANDVLLIQGALKRQNFTDIVVLRDAKATREGILAAVDSLIARCQKGDIVVIHFSSHGQQINDNDSDELDALDEAIVCYGAPSDTTGEFAAYDGSQHLRDEDLGASINRLRTKLGADGDVLLIADACHSGTITRGNEGPFLLRGNKKPMYLANHKTKTAPPVVPKPRPFLAATYNRPASQTGMAPYVVISAARANEVNQECLTATKMPAGSLSYAFTRSMTNLRPGETYRLLFNRIVTELLRMGKSQHPEVEGDVDRQLFGGQVVEQQPYYTLSEVAENRRQLTIPAGRLEMIYPGTTVRVCPAGIQNPATATRAVSGTVTTGTLFSATINLAKPLPPGLESEYWVFLQERTFGDLTVRVSLDSLQRPALRQQMQASLAKLPLVKFDRTTPDLQLCPRDSAGFSRVAVKRMSDGTQFGDLIRLHEPGGAEKVSLRIQDYVQAKFLQNFNPSYPGIDVRMELLPNKPQSRDANDTTSRAPFLQNGLLALPPGWISVRMMNAGDLPVYYSVIDIQPDGLVSVIFPRPNTPDTPDQYRLEPKQSLIIPSRVAISAPYGSETFKVLASLEKFDLRNVIKMRERGNLSLRGVNSVLEILFGRAQVMARSSVAETGFPETTIGSFSYPFLIVPKKP</sequence>
<dbReference type="InterPro" id="IPR029030">
    <property type="entry name" value="Caspase-like_dom_sf"/>
</dbReference>
<reference evidence="3 4" key="1">
    <citation type="submission" date="2018-11" db="EMBL/GenBank/DDBJ databases">
        <authorList>
            <person name="Zhou Z."/>
            <person name="Wang G."/>
        </authorList>
    </citation>
    <scope>NUCLEOTIDE SEQUENCE [LARGE SCALE GENOMIC DNA]</scope>
    <source>
        <strain evidence="3 4">KCTC42998</strain>
    </source>
</reference>
<protein>
    <recommendedName>
        <fullName evidence="2">Peptidase C14 caspase domain-containing protein</fullName>
    </recommendedName>
</protein>
<dbReference type="Pfam" id="PF00656">
    <property type="entry name" value="Peptidase_C14"/>
    <property type="match status" value="1"/>
</dbReference>
<dbReference type="SUPFAM" id="SSF52129">
    <property type="entry name" value="Caspase-like"/>
    <property type="match status" value="1"/>
</dbReference>
<organism evidence="3 4">
    <name type="scientific">Larkinella knui</name>
    <dbReference type="NCBI Taxonomy" id="2025310"/>
    <lineage>
        <taxon>Bacteria</taxon>
        <taxon>Pseudomonadati</taxon>
        <taxon>Bacteroidota</taxon>
        <taxon>Cytophagia</taxon>
        <taxon>Cytophagales</taxon>
        <taxon>Spirosomataceae</taxon>
        <taxon>Larkinella</taxon>
    </lineage>
</organism>
<dbReference type="GO" id="GO:0005737">
    <property type="term" value="C:cytoplasm"/>
    <property type="evidence" value="ECO:0007669"/>
    <property type="project" value="TreeGrafter"/>
</dbReference>
<evidence type="ECO:0000313" key="3">
    <source>
        <dbReference type="EMBL" id="RRB10338.1"/>
    </source>
</evidence>
<dbReference type="RefSeq" id="WP_124910351.1">
    <property type="nucleotide sequence ID" value="NZ_RQJP01000007.1"/>
</dbReference>
<dbReference type="PANTHER" id="PTHR48104">
    <property type="entry name" value="METACASPASE-4"/>
    <property type="match status" value="1"/>
</dbReference>
<accession>A0A3P1CAJ2</accession>